<keyword evidence="2" id="KW-1133">Transmembrane helix</keyword>
<evidence type="ECO:0000313" key="4">
    <source>
        <dbReference type="Proteomes" id="UP000039865"/>
    </source>
</evidence>
<protein>
    <recommendedName>
        <fullName evidence="5">Transmembrane protein</fullName>
    </recommendedName>
</protein>
<gene>
    <name evidence="3" type="primary">Contig13243.g14129</name>
    <name evidence="3" type="ORF">STYLEM_3133</name>
</gene>
<feature type="region of interest" description="Disordered" evidence="1">
    <location>
        <begin position="343"/>
        <end position="365"/>
    </location>
</feature>
<dbReference type="OrthoDB" id="296380at2759"/>
<organism evidence="3 4">
    <name type="scientific">Stylonychia lemnae</name>
    <name type="common">Ciliate</name>
    <dbReference type="NCBI Taxonomy" id="5949"/>
    <lineage>
        <taxon>Eukaryota</taxon>
        <taxon>Sar</taxon>
        <taxon>Alveolata</taxon>
        <taxon>Ciliophora</taxon>
        <taxon>Intramacronucleata</taxon>
        <taxon>Spirotrichea</taxon>
        <taxon>Stichotrichia</taxon>
        <taxon>Sporadotrichida</taxon>
        <taxon>Oxytrichidae</taxon>
        <taxon>Stylonychinae</taxon>
        <taxon>Stylonychia</taxon>
    </lineage>
</organism>
<keyword evidence="4" id="KW-1185">Reference proteome</keyword>
<dbReference type="InParanoid" id="A0A077ZW91"/>
<feature type="region of interest" description="Disordered" evidence="1">
    <location>
        <begin position="598"/>
        <end position="619"/>
    </location>
</feature>
<proteinExistence type="predicted"/>
<feature type="transmembrane region" description="Helical" evidence="2">
    <location>
        <begin position="21"/>
        <end position="38"/>
    </location>
</feature>
<reference evidence="3 4" key="1">
    <citation type="submission" date="2014-06" db="EMBL/GenBank/DDBJ databases">
        <authorList>
            <person name="Swart Estienne"/>
        </authorList>
    </citation>
    <scope>NUCLEOTIDE SEQUENCE [LARGE SCALE GENOMIC DNA]</scope>
    <source>
        <strain evidence="3 4">130c</strain>
    </source>
</reference>
<keyword evidence="2" id="KW-0812">Transmembrane</keyword>
<evidence type="ECO:0000256" key="2">
    <source>
        <dbReference type="SAM" id="Phobius"/>
    </source>
</evidence>
<dbReference type="AlphaFoldDB" id="A0A077ZW91"/>
<name>A0A077ZW91_STYLE</name>
<evidence type="ECO:0008006" key="5">
    <source>
        <dbReference type="Google" id="ProtNLM"/>
    </source>
</evidence>
<accession>A0A077ZW91</accession>
<dbReference type="Proteomes" id="UP000039865">
    <property type="component" value="Unassembled WGS sequence"/>
</dbReference>
<evidence type="ECO:0000313" key="3">
    <source>
        <dbReference type="EMBL" id="CDW74139.1"/>
    </source>
</evidence>
<dbReference type="EMBL" id="CCKQ01003030">
    <property type="protein sequence ID" value="CDW74139.1"/>
    <property type="molecule type" value="Genomic_DNA"/>
</dbReference>
<evidence type="ECO:0000256" key="1">
    <source>
        <dbReference type="SAM" id="MobiDB-lite"/>
    </source>
</evidence>
<sequence length="668" mass="78300">MYGHNNRFLYQGEQTMKTLPGALATMGYVVILILYLVYQLQSLGQVTQVLYHKNFIGTSMESLTLNENNFFIEVSVAAPATFKDLQEVDSYLSVYGVLNIYDINGTQGTPYSRILFEKCSHNEYYYDGFVSFCLPLYQRVNIGSRLTKFNVYVTKCSNVYKYDLYPRKRCGDINDTQLFQFIEEKKIQIRFQTQYFDENSTEFYNQHNDYIPLTLYSQFQTQQVVQLSTNKIKYSNSLLHESLDIVEKEFLSTKKGYINRYPLNTTTLQFLDIQYEISNEQEELVIVKTNLVQILSSVGGLAGSIYFIIKLFMNPIQSFIYYQSIIKQTYLVDQTALNDKKKKLKQNDDDEPHQQPPDLESKQNDKPNLLIRGQDLKGQTQAQNMYTFFLLIQVLLQRNPFSYSPIFAFGTYIKSLVMFRRKYIYLEIHRMGKELIEKQLDVSIMLRDLRTLKMSNNLLLSKFQKRLIPFLQPYLLNKKLEAKQLKQDENSKMSKEERLKKFQNEKLSNLIEFFVNYQKQCNDVDKAMFDQLMQDKEKDTHSLEVQIFSGILRQYVADHLKTLYENQIIHPPTDSKILSDQQKVDNYPLKTLQIIQASNQAQRSRRNSYIGPQENENDDKNLFVLNESHSDRGNNAADKMELLQIADENNQWNVNVPKISSISPKKLT</sequence>
<keyword evidence="2" id="KW-0472">Membrane</keyword>